<keyword evidence="3" id="KW-1185">Reference proteome</keyword>
<dbReference type="Gene3D" id="3.40.50.1820">
    <property type="entry name" value="alpha/beta hydrolase"/>
    <property type="match status" value="1"/>
</dbReference>
<dbReference type="Pfam" id="PF12697">
    <property type="entry name" value="Abhydrolase_6"/>
    <property type="match status" value="1"/>
</dbReference>
<dbReference type="AlphaFoldDB" id="A0A897NJJ6"/>
<organism evidence="2 3">
    <name type="scientific">Halapricum desulfuricans</name>
    <dbReference type="NCBI Taxonomy" id="2841257"/>
    <lineage>
        <taxon>Archaea</taxon>
        <taxon>Methanobacteriati</taxon>
        <taxon>Methanobacteriota</taxon>
        <taxon>Stenosarchaea group</taxon>
        <taxon>Halobacteria</taxon>
        <taxon>Halobacteriales</taxon>
        <taxon>Haloarculaceae</taxon>
        <taxon>Halapricum</taxon>
    </lineage>
</organism>
<reference evidence="2 3" key="1">
    <citation type="submission" date="2020-11" db="EMBL/GenBank/DDBJ databases">
        <title>Carbohydrate-dependent, anaerobic sulfur respiration: A novel catabolism in halophilic archaea.</title>
        <authorList>
            <person name="Sorokin D.Y."/>
            <person name="Messina E."/>
            <person name="Smedile F."/>
            <person name="La Cono V."/>
            <person name="Hallsworth J.E."/>
            <person name="Yakimov M.M."/>
        </authorList>
    </citation>
    <scope>NUCLEOTIDE SEQUENCE [LARGE SCALE GENOMIC DNA]</scope>
    <source>
        <strain evidence="2 3">HSR-Est</strain>
    </source>
</reference>
<evidence type="ECO:0000313" key="2">
    <source>
        <dbReference type="EMBL" id="QSG14640.1"/>
    </source>
</evidence>
<dbReference type="InterPro" id="IPR029058">
    <property type="entry name" value="AB_hydrolase_fold"/>
</dbReference>
<dbReference type="EMBL" id="CP064791">
    <property type="protein sequence ID" value="QSG14640.1"/>
    <property type="molecule type" value="Genomic_DNA"/>
</dbReference>
<dbReference type="GeneID" id="68857742"/>
<protein>
    <submittedName>
        <fullName evidence="2">Alpha/beta superfamily hydrolase</fullName>
    </submittedName>
</protein>
<dbReference type="InterPro" id="IPR050471">
    <property type="entry name" value="AB_hydrolase"/>
</dbReference>
<dbReference type="GO" id="GO:0016787">
    <property type="term" value="F:hydrolase activity"/>
    <property type="evidence" value="ECO:0007669"/>
    <property type="project" value="UniProtKB-KW"/>
</dbReference>
<gene>
    <name evidence="2" type="primary">mhpC3</name>
    <name evidence="2" type="ORF">HSEST_1107</name>
</gene>
<name>A0A897NJJ6_9EURY</name>
<dbReference type="PANTHER" id="PTHR43433:SF5">
    <property type="entry name" value="AB HYDROLASE-1 DOMAIN-CONTAINING PROTEIN"/>
    <property type="match status" value="1"/>
</dbReference>
<keyword evidence="2" id="KW-0378">Hydrolase</keyword>
<dbReference type="SUPFAM" id="SSF53474">
    <property type="entry name" value="alpha/beta-Hydrolases"/>
    <property type="match status" value="1"/>
</dbReference>
<dbReference type="PANTHER" id="PTHR43433">
    <property type="entry name" value="HYDROLASE, ALPHA/BETA FOLD FAMILY PROTEIN"/>
    <property type="match status" value="1"/>
</dbReference>
<proteinExistence type="predicted"/>
<sequence length="288" mass="32513">MTCHDQVENLKKRGPVSRRMEATKRGDVAIGYDRVGPEDAETIVFLERLGYSRWMYNWQRRDFEERYELLVPDNRGTGASSEPEGPYTIAEMAADLEAVLADAGADTAHLVGAEMGGMIALQYALEYDRAVSLTLMATHPGGPDAKSTPESVRERLFDPRPDIDEEARIRKRLEPMLSDSYRDRYAEIVDQIVEWRVQSDASERARDWQAAAIEDFDVSDRLEDIALPTLVMSPTGDEVVPPENGELLAERLPNAELLTFRNAPHLFFIEEAIQVNEHLAMFLADVET</sequence>
<feature type="domain" description="AB hydrolase-1" evidence="1">
    <location>
        <begin position="50"/>
        <end position="275"/>
    </location>
</feature>
<dbReference type="RefSeq" id="WP_229122689.1">
    <property type="nucleotide sequence ID" value="NZ_CP064791.1"/>
</dbReference>
<evidence type="ECO:0000313" key="3">
    <source>
        <dbReference type="Proteomes" id="UP000663292"/>
    </source>
</evidence>
<evidence type="ECO:0000259" key="1">
    <source>
        <dbReference type="Pfam" id="PF12697"/>
    </source>
</evidence>
<accession>A0A897NJJ6</accession>
<dbReference type="InterPro" id="IPR000073">
    <property type="entry name" value="AB_hydrolase_1"/>
</dbReference>
<dbReference type="Proteomes" id="UP000663292">
    <property type="component" value="Chromosome"/>
</dbReference>
<dbReference type="PRINTS" id="PR00111">
    <property type="entry name" value="ABHYDROLASE"/>
</dbReference>